<sequence>MDPLVVSQVLSWVVILALTVTVLALTRQIGVLHERVAPLGALTTRTAVEVGDLAPEFDVSDLAGRKLHLGGRQADGRSQLLLFVSPVCPMCKKLLPVARSFAQSERQNVKIVLMGDGDRPSHEAMVKEHRLEAMPMVLAPIVGITLGIGKLPHAVLIDAAGVIRAKGIVNSREHLESLLVAQETGHASIQDYLLGAERPQRPNGAAAAPHHHDTGRMSA</sequence>
<comment type="caution">
    <text evidence="11">The sequence shown here is derived from an EMBL/GenBank/DDBJ whole genome shotgun (WGS) entry which is preliminary data.</text>
</comment>
<evidence type="ECO:0000256" key="9">
    <source>
        <dbReference type="SAM" id="Phobius"/>
    </source>
</evidence>
<protein>
    <recommendedName>
        <fullName evidence="4">Methylamine utilization protein MauD</fullName>
    </recommendedName>
</protein>
<keyword evidence="6 9" id="KW-1133">Transmembrane helix</keyword>
<organism evidence="11 12">
    <name type="scientific">Benzoatithermus flavus</name>
    <dbReference type="NCBI Taxonomy" id="3108223"/>
    <lineage>
        <taxon>Bacteria</taxon>
        <taxon>Pseudomonadati</taxon>
        <taxon>Pseudomonadota</taxon>
        <taxon>Alphaproteobacteria</taxon>
        <taxon>Geminicoccales</taxon>
        <taxon>Geminicoccaceae</taxon>
        <taxon>Benzoatithermus</taxon>
    </lineage>
</organism>
<dbReference type="PROSITE" id="PS51352">
    <property type="entry name" value="THIOREDOXIN_2"/>
    <property type="match status" value="1"/>
</dbReference>
<comment type="function">
    <text evidence="1">May be specifically involved in the processing, transport, and/or maturation of the MADH beta-subunit.</text>
</comment>
<evidence type="ECO:0000256" key="5">
    <source>
        <dbReference type="ARBA" id="ARBA00022692"/>
    </source>
</evidence>
<gene>
    <name evidence="11" type="primary">mauD</name>
    <name evidence="11" type="ORF">U1T56_22145</name>
</gene>
<evidence type="ECO:0000256" key="2">
    <source>
        <dbReference type="ARBA" id="ARBA00004167"/>
    </source>
</evidence>
<feature type="domain" description="Thioredoxin" evidence="10">
    <location>
        <begin position="48"/>
        <end position="184"/>
    </location>
</feature>
<evidence type="ECO:0000256" key="7">
    <source>
        <dbReference type="ARBA" id="ARBA00023136"/>
    </source>
</evidence>
<dbReference type="EMBL" id="JBBLZC010000036">
    <property type="protein sequence ID" value="MEK0085865.1"/>
    <property type="molecule type" value="Genomic_DNA"/>
</dbReference>
<evidence type="ECO:0000259" key="10">
    <source>
        <dbReference type="PROSITE" id="PS51352"/>
    </source>
</evidence>
<dbReference type="InterPro" id="IPR036249">
    <property type="entry name" value="Thioredoxin-like_sf"/>
</dbReference>
<accession>A0ABU8XXC0</accession>
<proteinExistence type="predicted"/>
<comment type="pathway">
    <text evidence="3">One-carbon metabolism; methylamine degradation.</text>
</comment>
<dbReference type="Proteomes" id="UP001375743">
    <property type="component" value="Unassembled WGS sequence"/>
</dbReference>
<name>A0ABU8XXC0_9PROT</name>
<dbReference type="SUPFAM" id="SSF52833">
    <property type="entry name" value="Thioredoxin-like"/>
    <property type="match status" value="1"/>
</dbReference>
<reference evidence="11 12" key="1">
    <citation type="submission" date="2024-01" db="EMBL/GenBank/DDBJ databases">
        <title>Multi-omics insights into the function and evolution of sodium benzoate biodegradation pathways in Benzoatithermus flavus gen. nov., sp. nov. from hot spring.</title>
        <authorList>
            <person name="Hu C.-J."/>
            <person name="Li W.-J."/>
        </authorList>
    </citation>
    <scope>NUCLEOTIDE SEQUENCE [LARGE SCALE GENOMIC DNA]</scope>
    <source>
        <strain evidence="11 12">SYSU G07066</strain>
    </source>
</reference>
<evidence type="ECO:0000256" key="8">
    <source>
        <dbReference type="SAM" id="MobiDB-lite"/>
    </source>
</evidence>
<feature type="transmembrane region" description="Helical" evidence="9">
    <location>
        <begin position="6"/>
        <end position="25"/>
    </location>
</feature>
<comment type="subcellular location">
    <subcellularLocation>
        <location evidence="2">Membrane</location>
        <topology evidence="2">Single-pass membrane protein</topology>
    </subcellularLocation>
</comment>
<keyword evidence="12" id="KW-1185">Reference proteome</keyword>
<keyword evidence="5 9" id="KW-0812">Transmembrane</keyword>
<dbReference type="RefSeq" id="WP_418161714.1">
    <property type="nucleotide sequence ID" value="NZ_JBBLZC010000036.1"/>
</dbReference>
<evidence type="ECO:0000313" key="12">
    <source>
        <dbReference type="Proteomes" id="UP001375743"/>
    </source>
</evidence>
<feature type="region of interest" description="Disordered" evidence="8">
    <location>
        <begin position="199"/>
        <end position="219"/>
    </location>
</feature>
<evidence type="ECO:0000256" key="3">
    <source>
        <dbReference type="ARBA" id="ARBA00004856"/>
    </source>
</evidence>
<dbReference type="InterPro" id="IPR013766">
    <property type="entry name" value="Thioredoxin_domain"/>
</dbReference>
<dbReference type="InterPro" id="IPR013478">
    <property type="entry name" value="MeN_DH_accessory"/>
</dbReference>
<evidence type="ECO:0000256" key="1">
    <source>
        <dbReference type="ARBA" id="ARBA00003475"/>
    </source>
</evidence>
<dbReference type="NCBIfam" id="TIGR02661">
    <property type="entry name" value="MauD"/>
    <property type="match status" value="1"/>
</dbReference>
<evidence type="ECO:0000313" key="11">
    <source>
        <dbReference type="EMBL" id="MEK0085865.1"/>
    </source>
</evidence>
<dbReference type="Gene3D" id="3.40.30.10">
    <property type="entry name" value="Glutaredoxin"/>
    <property type="match status" value="1"/>
</dbReference>
<keyword evidence="7 9" id="KW-0472">Membrane</keyword>
<evidence type="ECO:0000256" key="6">
    <source>
        <dbReference type="ARBA" id="ARBA00022989"/>
    </source>
</evidence>
<evidence type="ECO:0000256" key="4">
    <source>
        <dbReference type="ARBA" id="ARBA00019076"/>
    </source>
</evidence>
<feature type="compositionally biased region" description="Basic and acidic residues" evidence="8">
    <location>
        <begin position="210"/>
        <end position="219"/>
    </location>
</feature>